<keyword evidence="2" id="KW-0963">Cytoplasm</keyword>
<proteinExistence type="predicted"/>
<dbReference type="PROSITE" id="PS50082">
    <property type="entry name" value="WD_REPEATS_2"/>
    <property type="match status" value="1"/>
</dbReference>
<feature type="region of interest" description="Disordered" evidence="6">
    <location>
        <begin position="26"/>
        <end position="47"/>
    </location>
</feature>
<protein>
    <recommendedName>
        <fullName evidence="9">Dynein intermediate chain, cytosolic</fullName>
    </recommendedName>
</protein>
<evidence type="ECO:0000256" key="4">
    <source>
        <dbReference type="ARBA" id="ARBA00022737"/>
    </source>
</evidence>
<evidence type="ECO:0000256" key="6">
    <source>
        <dbReference type="SAM" id="MobiDB-lite"/>
    </source>
</evidence>
<dbReference type="SUPFAM" id="SSF50978">
    <property type="entry name" value="WD40 repeat-like"/>
    <property type="match status" value="1"/>
</dbReference>
<dbReference type="InterPro" id="IPR050687">
    <property type="entry name" value="Dynein_IC"/>
</dbReference>
<evidence type="ECO:0000313" key="7">
    <source>
        <dbReference type="EMBL" id="KAH6588083.1"/>
    </source>
</evidence>
<feature type="compositionally biased region" description="Basic and acidic residues" evidence="6">
    <location>
        <begin position="202"/>
        <end position="213"/>
    </location>
</feature>
<evidence type="ECO:0000256" key="3">
    <source>
        <dbReference type="ARBA" id="ARBA00022574"/>
    </source>
</evidence>
<organism evidence="7 8">
    <name type="scientific">Batrachochytrium salamandrivorans</name>
    <dbReference type="NCBI Taxonomy" id="1357716"/>
    <lineage>
        <taxon>Eukaryota</taxon>
        <taxon>Fungi</taxon>
        <taxon>Fungi incertae sedis</taxon>
        <taxon>Chytridiomycota</taxon>
        <taxon>Chytridiomycota incertae sedis</taxon>
        <taxon>Chytridiomycetes</taxon>
        <taxon>Rhizophydiales</taxon>
        <taxon>Rhizophydiales incertae sedis</taxon>
        <taxon>Batrachochytrium</taxon>
    </lineage>
</organism>
<keyword evidence="3 5" id="KW-0853">WD repeat</keyword>
<evidence type="ECO:0000256" key="1">
    <source>
        <dbReference type="ARBA" id="ARBA00004496"/>
    </source>
</evidence>
<evidence type="ECO:0000313" key="8">
    <source>
        <dbReference type="Proteomes" id="UP001648503"/>
    </source>
</evidence>
<dbReference type="Proteomes" id="UP001648503">
    <property type="component" value="Unassembled WGS sequence"/>
</dbReference>
<evidence type="ECO:0000256" key="2">
    <source>
        <dbReference type="ARBA" id="ARBA00022490"/>
    </source>
</evidence>
<sequence>MDTSSTTGLRQEIARKTERLEELRRARVQRQEAASQTSHVPTNSQMTLRQEVDNLVELLIGPASSNSKTSLHALYASANNNSSVELEMDGSAQLKIDQSTIAQQSAPPIVEPTKVSIQDTASASSEAHIDLDAQKDGMGKEPDATKENGLEAGFVQIPMPEKVTYCKEVQTDDVSPMYWELPQAGSPTSSRRPPELQPLKRKGSEVGLRRKSSETSLSRKPSNRDLRVASRELAHSDYSEQPAILEEAERDDLDVHIPELSEQEKTAILASEDFIKFFEQSTKFIERALTEEYDILADYTTTVDRVSAKDTTEIQRTCVFSNDKLTKNRSITDVDWSSHHAELLLGSYNKNSANINDPDGLVLVWNLHMIGRPEFTLQAQSDVMAARFSPFHHNLIVGGTYSGQIVIWDTRAKNTPVLKTSLSSPGHSHPVYSLSIVGTQNAHNLVTASTDGVMCTWQLDMLAHPQDLIELTHPSNSRTEDVAISCLAFPRNDFTTCWIGTEEGNVYQSNRYERAGSKAGIDPQFVYSGHNGMITGLDFHPSDSGGEFHDLFLTSSVDWTVKLWKAQTFKGGMQSPGSISCLHSFDEAQDYVFDVAWSPTHPAMFGSVDSSGRFDLYNLAISDMPIVSEVMPNKKALNKISWDKEGRRVGLASIDGTLSVYDIGKLCVARPEDTVQFQSMLKEFAVEQ</sequence>
<gene>
    <name evidence="7" type="ORF">BASA50_010945</name>
</gene>
<feature type="region of interest" description="Disordered" evidence="6">
    <location>
        <begin position="118"/>
        <end position="146"/>
    </location>
</feature>
<dbReference type="SMART" id="SM00320">
    <property type="entry name" value="WD40"/>
    <property type="match status" value="6"/>
</dbReference>
<evidence type="ECO:0000256" key="5">
    <source>
        <dbReference type="PROSITE-ProRule" id="PRU00221"/>
    </source>
</evidence>
<evidence type="ECO:0008006" key="9">
    <source>
        <dbReference type="Google" id="ProtNLM"/>
    </source>
</evidence>
<feature type="compositionally biased region" description="Basic and acidic residues" evidence="6">
    <location>
        <begin position="222"/>
        <end position="233"/>
    </location>
</feature>
<accession>A0ABQ8EX47</accession>
<dbReference type="PANTHER" id="PTHR12442">
    <property type="entry name" value="DYNEIN INTERMEDIATE CHAIN"/>
    <property type="match status" value="1"/>
</dbReference>
<feature type="compositionally biased region" description="Polar residues" evidence="6">
    <location>
        <begin position="32"/>
        <end position="47"/>
    </location>
</feature>
<name>A0ABQ8EX47_9FUNG</name>
<dbReference type="Gene3D" id="2.130.10.10">
    <property type="entry name" value="YVTN repeat-like/Quinoprotein amine dehydrogenase"/>
    <property type="match status" value="2"/>
</dbReference>
<dbReference type="InterPro" id="IPR015943">
    <property type="entry name" value="WD40/YVTN_repeat-like_dom_sf"/>
</dbReference>
<comment type="subcellular location">
    <subcellularLocation>
        <location evidence="1">Cytoplasm</location>
    </subcellularLocation>
</comment>
<dbReference type="PANTHER" id="PTHR12442:SF22">
    <property type="entry name" value="CYTOPLASMIC DYNEIN 1 INTERMEDIATE CHAIN-RELATED"/>
    <property type="match status" value="1"/>
</dbReference>
<feature type="region of interest" description="Disordered" evidence="6">
    <location>
        <begin position="179"/>
        <end position="233"/>
    </location>
</feature>
<dbReference type="InterPro" id="IPR036322">
    <property type="entry name" value="WD40_repeat_dom_sf"/>
</dbReference>
<dbReference type="EMBL" id="JAFCIX010000545">
    <property type="protein sequence ID" value="KAH6588083.1"/>
    <property type="molecule type" value="Genomic_DNA"/>
</dbReference>
<feature type="compositionally biased region" description="Basic and acidic residues" evidence="6">
    <location>
        <begin position="127"/>
        <end position="146"/>
    </location>
</feature>
<dbReference type="InterPro" id="IPR001680">
    <property type="entry name" value="WD40_rpt"/>
</dbReference>
<keyword evidence="8" id="KW-1185">Reference proteome</keyword>
<keyword evidence="4" id="KW-0677">Repeat</keyword>
<comment type="caution">
    <text evidence="7">The sequence shown here is derived from an EMBL/GenBank/DDBJ whole genome shotgun (WGS) entry which is preliminary data.</text>
</comment>
<dbReference type="Pfam" id="PF00400">
    <property type="entry name" value="WD40"/>
    <property type="match status" value="2"/>
</dbReference>
<feature type="repeat" description="WD" evidence="5">
    <location>
        <begin position="527"/>
        <end position="568"/>
    </location>
</feature>
<reference evidence="7 8" key="1">
    <citation type="submission" date="2021-02" db="EMBL/GenBank/DDBJ databases">
        <title>Variation within the Batrachochytrium salamandrivorans European outbreak.</title>
        <authorList>
            <person name="Kelly M."/>
            <person name="Pasmans F."/>
            <person name="Shea T.P."/>
            <person name="Munoz J.F."/>
            <person name="Carranza S."/>
            <person name="Cuomo C.A."/>
            <person name="Martel A."/>
        </authorList>
    </citation>
    <scope>NUCLEOTIDE SEQUENCE [LARGE SCALE GENOMIC DNA]</scope>
    <source>
        <strain evidence="7 8">AMFP18/2</strain>
    </source>
</reference>